<feature type="compositionally biased region" description="Low complexity" evidence="1">
    <location>
        <begin position="155"/>
        <end position="170"/>
    </location>
</feature>
<feature type="compositionally biased region" description="Pro residues" evidence="1">
    <location>
        <begin position="171"/>
        <end position="187"/>
    </location>
</feature>
<evidence type="ECO:0000313" key="3">
    <source>
        <dbReference type="Proteomes" id="UP000295023"/>
    </source>
</evidence>
<sequence length="187" mass="19416">MQDGRQPEAGRVGRCIRAGAITLLLLAPGCSRLPSQLDPVDFWSRFTGRADQNRLPPPGLDRPVPSLASVPPRPERPPIELRSAITEALSDDRASSREPLVLRTVPAPGAAPATPSGDPSMPGTPPPRPALAAAPAIPWAAPAPRPEAPGRRPEAAPATPALPDMPRQAPAAPPPELLGPPPRPGAM</sequence>
<evidence type="ECO:0000256" key="1">
    <source>
        <dbReference type="SAM" id="MobiDB-lite"/>
    </source>
</evidence>
<feature type="compositionally biased region" description="Low complexity" evidence="1">
    <location>
        <begin position="106"/>
        <end position="115"/>
    </location>
</feature>
<feature type="compositionally biased region" description="Low complexity" evidence="1">
    <location>
        <begin position="130"/>
        <end position="140"/>
    </location>
</feature>
<evidence type="ECO:0000313" key="2">
    <source>
        <dbReference type="EMBL" id="TCZ66672.1"/>
    </source>
</evidence>
<proteinExistence type="predicted"/>
<name>A0A4R4DU96_9PROT</name>
<protein>
    <submittedName>
        <fullName evidence="2">Uncharacterized protein</fullName>
    </submittedName>
</protein>
<dbReference type="Proteomes" id="UP000295023">
    <property type="component" value="Unassembled WGS sequence"/>
</dbReference>
<comment type="caution">
    <text evidence="2">The sequence shown here is derived from an EMBL/GenBank/DDBJ whole genome shotgun (WGS) entry which is preliminary data.</text>
</comment>
<gene>
    <name evidence="2" type="ORF">EXY23_00730</name>
</gene>
<organism evidence="2 3">
    <name type="scientific">Roseicella aquatilis</name>
    <dbReference type="NCBI Taxonomy" id="2527868"/>
    <lineage>
        <taxon>Bacteria</taxon>
        <taxon>Pseudomonadati</taxon>
        <taxon>Pseudomonadota</taxon>
        <taxon>Alphaproteobacteria</taxon>
        <taxon>Acetobacterales</taxon>
        <taxon>Roseomonadaceae</taxon>
        <taxon>Roseicella</taxon>
    </lineage>
</organism>
<feature type="region of interest" description="Disordered" evidence="1">
    <location>
        <begin position="49"/>
        <end position="187"/>
    </location>
</feature>
<dbReference type="RefSeq" id="WP_132283642.1">
    <property type="nucleotide sequence ID" value="NZ_SKBM01000001.1"/>
</dbReference>
<dbReference type="AlphaFoldDB" id="A0A4R4DU96"/>
<accession>A0A4R4DU96</accession>
<dbReference type="EMBL" id="SKBM01000001">
    <property type="protein sequence ID" value="TCZ66672.1"/>
    <property type="molecule type" value="Genomic_DNA"/>
</dbReference>
<reference evidence="2 3" key="1">
    <citation type="submission" date="2019-03" db="EMBL/GenBank/DDBJ databases">
        <title>Paracraurococcus aquatilis NE82 genome sequence.</title>
        <authorList>
            <person name="Zhao Y."/>
            <person name="Du Z."/>
        </authorList>
    </citation>
    <scope>NUCLEOTIDE SEQUENCE [LARGE SCALE GENOMIC DNA]</scope>
    <source>
        <strain evidence="2 3">NE82</strain>
    </source>
</reference>
<dbReference type="OrthoDB" id="7285468at2"/>
<keyword evidence="3" id="KW-1185">Reference proteome</keyword>